<dbReference type="RefSeq" id="WP_209526242.1">
    <property type="nucleotide sequence ID" value="NZ_JAEEGA010000004.1"/>
</dbReference>
<sequence>MTYYILTIDFGSTYTKGVLLDREKEVVISQATVNTYSKANLLDSYQELNGVLAQKLKIDKLKIDQTLICSSAFGGFKMVAIGLTNSLTADAARKVALGAGTRILKTYAYALSFEDIQEINTLKPDVILLTGGVNGGNTSFILMCAQRLTALEDDIPIIVAGNSLAIPELKNILSQRNYVISENVLPKVNCLQTTKTRQLLRRIFFDKIIYAKGLEEIAKLSDSPIIPTPMAVLEAAKLLSEGTSYEDGIGSVAIVDIGGATTDVHSASNGLTAEEDVLYEGLPEPFLKRTVEGDLGMRYSAVSLMETAGIASFSDFSGQAYDERQIRQFCLKREQTPEFIPASIVERDFDCLMAKVATRIAVKRHAGTIRRERHPHHDTYYQKGKDLRHLSALIGTGGVMIHSGQAREILEAALQKEQEHLMPKTPQLYIDGSYLLSSLGLLSEQYPCVALRMLKKSLIPL</sequence>
<name>A0A940SUI1_9ENTE</name>
<evidence type="ECO:0000313" key="2">
    <source>
        <dbReference type="Proteomes" id="UP000674938"/>
    </source>
</evidence>
<organism evidence="1 2">
    <name type="scientific">Vagococcus allomyrinae</name>
    <dbReference type="NCBI Taxonomy" id="2794353"/>
    <lineage>
        <taxon>Bacteria</taxon>
        <taxon>Bacillati</taxon>
        <taxon>Bacillota</taxon>
        <taxon>Bacilli</taxon>
        <taxon>Lactobacillales</taxon>
        <taxon>Enterococcaceae</taxon>
        <taxon>Vagococcus</taxon>
    </lineage>
</organism>
<dbReference type="SUPFAM" id="SSF53067">
    <property type="entry name" value="Actin-like ATPase domain"/>
    <property type="match status" value="1"/>
</dbReference>
<evidence type="ECO:0000313" key="1">
    <source>
        <dbReference type="EMBL" id="MBP1040814.1"/>
    </source>
</evidence>
<dbReference type="Gene3D" id="3.30.420.40">
    <property type="match status" value="1"/>
</dbReference>
<gene>
    <name evidence="1" type="ORF">I6N95_07340</name>
</gene>
<keyword evidence="2" id="KW-1185">Reference proteome</keyword>
<dbReference type="EMBL" id="JAEEGA010000004">
    <property type="protein sequence ID" value="MBP1040814.1"/>
    <property type="molecule type" value="Genomic_DNA"/>
</dbReference>
<protein>
    <submittedName>
        <fullName evidence="1">Glutamate mutase L</fullName>
    </submittedName>
</protein>
<proteinExistence type="predicted"/>
<dbReference type="NCBIfam" id="TIGR01319">
    <property type="entry name" value="glmL_fam"/>
    <property type="match status" value="1"/>
</dbReference>
<dbReference type="AlphaFoldDB" id="A0A940SUI1"/>
<dbReference type="Proteomes" id="UP000674938">
    <property type="component" value="Unassembled WGS sequence"/>
</dbReference>
<dbReference type="InterPro" id="IPR043129">
    <property type="entry name" value="ATPase_NBD"/>
</dbReference>
<accession>A0A940SUI1</accession>
<dbReference type="NCBIfam" id="NF040745">
    <property type="entry name" value="accessory_GlmL"/>
    <property type="match status" value="1"/>
</dbReference>
<comment type="caution">
    <text evidence="1">The sequence shown here is derived from an EMBL/GenBank/DDBJ whole genome shotgun (WGS) entry which is preliminary data.</text>
</comment>
<dbReference type="InterPro" id="IPR006230">
    <property type="entry name" value="MutL"/>
</dbReference>
<dbReference type="Pfam" id="PF13941">
    <property type="entry name" value="MutL"/>
    <property type="match status" value="1"/>
</dbReference>
<dbReference type="PIRSF" id="PIRSF004729">
    <property type="entry name" value="MutL"/>
    <property type="match status" value="1"/>
</dbReference>
<reference evidence="1" key="1">
    <citation type="submission" date="2020-12" db="EMBL/GenBank/DDBJ databases">
        <title>Vagococcus allomyrinae sp. nov. and Enterococcus lavae sp. nov., isolated from the larvae of Allomyrina dichotoma.</title>
        <authorList>
            <person name="Lee S.D."/>
        </authorList>
    </citation>
    <scope>NUCLEOTIDE SEQUENCE</scope>
    <source>
        <strain evidence="1">BWB3-3</strain>
    </source>
</reference>